<dbReference type="InterPro" id="IPR039420">
    <property type="entry name" value="WalR-like"/>
</dbReference>
<dbReference type="SMART" id="SM00862">
    <property type="entry name" value="Trans_reg_C"/>
    <property type="match status" value="1"/>
</dbReference>
<evidence type="ECO:0000256" key="2">
    <source>
        <dbReference type="ARBA" id="ARBA00022490"/>
    </source>
</evidence>
<dbReference type="FunFam" id="3.40.50.2300:FF:000021">
    <property type="entry name" value="Two-component system response regulator KdpE"/>
    <property type="match status" value="1"/>
</dbReference>
<keyword evidence="5" id="KW-0805">Transcription regulation</keyword>
<dbReference type="CDD" id="cd00383">
    <property type="entry name" value="trans_reg_C"/>
    <property type="match status" value="1"/>
</dbReference>
<dbReference type="PROSITE" id="PS50110">
    <property type="entry name" value="RESPONSE_REGULATORY"/>
    <property type="match status" value="1"/>
</dbReference>
<dbReference type="InterPro" id="IPR001789">
    <property type="entry name" value="Sig_transdc_resp-reg_receiver"/>
</dbReference>
<protein>
    <submittedName>
        <fullName evidence="12">Two-component system KDP operon response regulator KdpE</fullName>
    </submittedName>
</protein>
<feature type="DNA-binding region" description="OmpR/PhoB-type" evidence="9">
    <location>
        <begin position="128"/>
        <end position="227"/>
    </location>
</feature>
<accession>A0A542XA34</accession>
<dbReference type="PROSITE" id="PS51755">
    <property type="entry name" value="OMPR_PHOB"/>
    <property type="match status" value="1"/>
</dbReference>
<feature type="domain" description="OmpR/PhoB-type" evidence="11">
    <location>
        <begin position="128"/>
        <end position="227"/>
    </location>
</feature>
<dbReference type="GO" id="GO:0032993">
    <property type="term" value="C:protein-DNA complex"/>
    <property type="evidence" value="ECO:0007669"/>
    <property type="project" value="TreeGrafter"/>
</dbReference>
<dbReference type="GO" id="GO:0005829">
    <property type="term" value="C:cytosol"/>
    <property type="evidence" value="ECO:0007669"/>
    <property type="project" value="TreeGrafter"/>
</dbReference>
<evidence type="ECO:0000256" key="1">
    <source>
        <dbReference type="ARBA" id="ARBA00004496"/>
    </source>
</evidence>
<dbReference type="InterPro" id="IPR001867">
    <property type="entry name" value="OmpR/PhoB-type_DNA-bd"/>
</dbReference>
<dbReference type="GO" id="GO:0000987">
    <property type="term" value="F:cis-regulatory region sequence-specific DNA binding"/>
    <property type="evidence" value="ECO:0007669"/>
    <property type="project" value="UniProtKB-ARBA"/>
</dbReference>
<dbReference type="Gene3D" id="3.40.50.2300">
    <property type="match status" value="1"/>
</dbReference>
<feature type="domain" description="Response regulatory" evidence="10">
    <location>
        <begin position="3"/>
        <end position="118"/>
    </location>
</feature>
<comment type="subcellular location">
    <subcellularLocation>
        <location evidence="1">Cytoplasm</location>
    </subcellularLocation>
</comment>
<evidence type="ECO:0000256" key="5">
    <source>
        <dbReference type="ARBA" id="ARBA00023015"/>
    </source>
</evidence>
<keyword evidence="13" id="KW-1185">Reference proteome</keyword>
<dbReference type="Pfam" id="PF00486">
    <property type="entry name" value="Trans_reg_C"/>
    <property type="match status" value="1"/>
</dbReference>
<dbReference type="SUPFAM" id="SSF52172">
    <property type="entry name" value="CheY-like"/>
    <property type="match status" value="1"/>
</dbReference>
<keyword evidence="6 9" id="KW-0238">DNA-binding</keyword>
<reference evidence="12 13" key="1">
    <citation type="submission" date="2019-06" db="EMBL/GenBank/DDBJ databases">
        <title>Sequencing the genomes of 1000 actinobacteria strains.</title>
        <authorList>
            <person name="Klenk H.-P."/>
        </authorList>
    </citation>
    <scope>NUCLEOTIDE SEQUENCE [LARGE SCALE GENOMIC DNA]</scope>
    <source>
        <strain evidence="12 13">DSM 24617</strain>
    </source>
</reference>
<dbReference type="PANTHER" id="PTHR48111">
    <property type="entry name" value="REGULATOR OF RPOS"/>
    <property type="match status" value="1"/>
</dbReference>
<comment type="caution">
    <text evidence="12">The sequence shown here is derived from an EMBL/GenBank/DDBJ whole genome shotgun (WGS) entry which is preliminary data.</text>
</comment>
<evidence type="ECO:0000256" key="4">
    <source>
        <dbReference type="ARBA" id="ARBA00023012"/>
    </source>
</evidence>
<evidence type="ECO:0000256" key="9">
    <source>
        <dbReference type="PROSITE-ProRule" id="PRU01091"/>
    </source>
</evidence>
<organism evidence="12 13">
    <name type="scientific">Barrientosiimonas humi</name>
    <dbReference type="NCBI Taxonomy" id="999931"/>
    <lineage>
        <taxon>Bacteria</taxon>
        <taxon>Bacillati</taxon>
        <taxon>Actinomycetota</taxon>
        <taxon>Actinomycetes</taxon>
        <taxon>Micrococcales</taxon>
        <taxon>Dermacoccaceae</taxon>
        <taxon>Barrientosiimonas</taxon>
    </lineage>
</organism>
<dbReference type="Gene3D" id="6.10.250.690">
    <property type="match status" value="1"/>
</dbReference>
<dbReference type="AlphaFoldDB" id="A0A542XA34"/>
<name>A0A542XA34_9MICO</name>
<evidence type="ECO:0000256" key="6">
    <source>
        <dbReference type="ARBA" id="ARBA00023125"/>
    </source>
</evidence>
<dbReference type="InterPro" id="IPR036388">
    <property type="entry name" value="WH-like_DNA-bd_sf"/>
</dbReference>
<dbReference type="GO" id="GO:0045893">
    <property type="term" value="P:positive regulation of DNA-templated transcription"/>
    <property type="evidence" value="ECO:0007669"/>
    <property type="project" value="UniProtKB-ARBA"/>
</dbReference>
<proteinExistence type="predicted"/>
<dbReference type="Proteomes" id="UP000318336">
    <property type="component" value="Unassembled WGS sequence"/>
</dbReference>
<dbReference type="GO" id="GO:0000156">
    <property type="term" value="F:phosphorelay response regulator activity"/>
    <property type="evidence" value="ECO:0007669"/>
    <property type="project" value="TreeGrafter"/>
</dbReference>
<keyword evidence="3 8" id="KW-0597">Phosphoprotein</keyword>
<dbReference type="EMBL" id="VFOK01000001">
    <property type="protein sequence ID" value="TQL32691.1"/>
    <property type="molecule type" value="Genomic_DNA"/>
</dbReference>
<evidence type="ECO:0000259" key="11">
    <source>
        <dbReference type="PROSITE" id="PS51755"/>
    </source>
</evidence>
<dbReference type="RefSeq" id="WP_142004750.1">
    <property type="nucleotide sequence ID" value="NZ_CAJTBP010000001.1"/>
</dbReference>
<dbReference type="Pfam" id="PF00072">
    <property type="entry name" value="Response_reg"/>
    <property type="match status" value="1"/>
</dbReference>
<dbReference type="InterPro" id="IPR011006">
    <property type="entry name" value="CheY-like_superfamily"/>
</dbReference>
<keyword evidence="2" id="KW-0963">Cytoplasm</keyword>
<dbReference type="Gene3D" id="1.10.10.10">
    <property type="entry name" value="Winged helix-like DNA-binding domain superfamily/Winged helix DNA-binding domain"/>
    <property type="match status" value="1"/>
</dbReference>
<gene>
    <name evidence="12" type="ORF">FB554_0823</name>
</gene>
<dbReference type="SMART" id="SM00448">
    <property type="entry name" value="REC"/>
    <property type="match status" value="1"/>
</dbReference>
<keyword evidence="7" id="KW-0804">Transcription</keyword>
<dbReference type="PANTHER" id="PTHR48111:SF50">
    <property type="entry name" value="KDP OPERON TRANSCRIPTIONAL REGULATORY PROTEIN KDPE"/>
    <property type="match status" value="1"/>
</dbReference>
<evidence type="ECO:0000259" key="10">
    <source>
        <dbReference type="PROSITE" id="PS50110"/>
    </source>
</evidence>
<dbReference type="GO" id="GO:0042802">
    <property type="term" value="F:identical protein binding"/>
    <property type="evidence" value="ECO:0007669"/>
    <property type="project" value="UniProtKB-ARBA"/>
</dbReference>
<evidence type="ECO:0000313" key="12">
    <source>
        <dbReference type="EMBL" id="TQL32691.1"/>
    </source>
</evidence>
<evidence type="ECO:0000256" key="3">
    <source>
        <dbReference type="ARBA" id="ARBA00022553"/>
    </source>
</evidence>
<evidence type="ECO:0000256" key="7">
    <source>
        <dbReference type="ARBA" id="ARBA00023163"/>
    </source>
</evidence>
<evidence type="ECO:0000256" key="8">
    <source>
        <dbReference type="PROSITE-ProRule" id="PRU00169"/>
    </source>
</evidence>
<sequence>MTHVLVVDDEAAIVRTLGITLRAHGYSVAQVHDGRSALQEVLDSPQPPDLVVLDLGLPDVDGVEVIRRLRGRTQIPVIVLSARHDSDDKVEALDAGADDFVTKPFGVEELLARIRVAERRLQPGEHRPAPLRTADVELDFAERTARRGGQDVHLTPTEWSMLDVLAERPGHLVSQQELLRRVWGVGYDRQSHYLRVYVSQLRRKLEDDPAAPRLLVTEPGQGYRLEATPPA</sequence>
<evidence type="ECO:0000313" key="13">
    <source>
        <dbReference type="Proteomes" id="UP000318336"/>
    </source>
</evidence>
<feature type="modified residue" description="4-aspartylphosphate" evidence="8">
    <location>
        <position position="54"/>
    </location>
</feature>
<dbReference type="OrthoDB" id="3197131at2"/>
<keyword evidence="4" id="KW-0902">Two-component regulatory system</keyword>